<dbReference type="AlphaFoldDB" id="A0A7S9HFH9"/>
<accession>A0A7S9HFH9</accession>
<sequence length="95" mass="10808">MVFNGSVAIVQVWRQNVTIRVDETTVWTFDSGNDGKDFETSIFSIRIPASNFGQRHQITIQWPNRGDSGQFRFTGLSRCTELLAPSLWLKFQAAL</sequence>
<gene>
    <name evidence="1" type="ORF">IUJ34_27030</name>
</gene>
<keyword evidence="1" id="KW-0614">Plasmid</keyword>
<organism evidence="1 2">
    <name type="scientific">Klebsiella pneumoniae subsp. pneumoniae</name>
    <dbReference type="NCBI Taxonomy" id="72407"/>
    <lineage>
        <taxon>Bacteria</taxon>
        <taxon>Pseudomonadati</taxon>
        <taxon>Pseudomonadota</taxon>
        <taxon>Gammaproteobacteria</taxon>
        <taxon>Enterobacterales</taxon>
        <taxon>Enterobacteriaceae</taxon>
        <taxon>Klebsiella/Raoultella group</taxon>
        <taxon>Klebsiella</taxon>
        <taxon>Klebsiella pneumoniae complex</taxon>
    </lineage>
</organism>
<dbReference type="Proteomes" id="UP000594592">
    <property type="component" value="Plasmid pKPHS1"/>
</dbReference>
<name>A0A7S9HFH9_KLEPN</name>
<reference evidence="1 2" key="1">
    <citation type="submission" date="2020-11" db="EMBL/GenBank/DDBJ databases">
        <title>Whole Genome sequence of MDR strain of Klebsiella pneumoniae K219 isolated from sputum.</title>
        <authorList>
            <person name="Aditi B.P."/>
            <person name="Mahalakshmi K."/>
            <person name="Naveen Kumar V."/>
        </authorList>
    </citation>
    <scope>NUCLEOTIDE SEQUENCE [LARGE SCALE GENOMIC DNA]</scope>
    <source>
        <strain evidence="1 2">K219</strain>
        <plasmid evidence="1 2">pKPHS1</plasmid>
    </source>
</reference>
<proteinExistence type="predicted"/>
<protein>
    <submittedName>
        <fullName evidence="1">Uncharacterized protein</fullName>
    </submittedName>
</protein>
<geneLocation type="plasmid" evidence="1 2">
    <name>pKPHS1</name>
</geneLocation>
<evidence type="ECO:0000313" key="1">
    <source>
        <dbReference type="EMBL" id="QPG08047.1"/>
    </source>
</evidence>
<evidence type="ECO:0000313" key="2">
    <source>
        <dbReference type="Proteomes" id="UP000594592"/>
    </source>
</evidence>
<dbReference type="EMBL" id="CP064822">
    <property type="protein sequence ID" value="QPG08047.1"/>
    <property type="molecule type" value="Genomic_DNA"/>
</dbReference>